<protein>
    <submittedName>
        <fullName evidence="1">Uncharacterized protein</fullName>
    </submittedName>
</protein>
<gene>
    <name evidence="1" type="ORF">PRZ48_011143</name>
</gene>
<evidence type="ECO:0000313" key="1">
    <source>
        <dbReference type="EMBL" id="KAK4498485.1"/>
    </source>
</evidence>
<evidence type="ECO:0000313" key="2">
    <source>
        <dbReference type="Proteomes" id="UP001305779"/>
    </source>
</evidence>
<organism evidence="1 2">
    <name type="scientific">Zasmidium cellare</name>
    <name type="common">Wine cellar mold</name>
    <name type="synonym">Racodium cellare</name>
    <dbReference type="NCBI Taxonomy" id="395010"/>
    <lineage>
        <taxon>Eukaryota</taxon>
        <taxon>Fungi</taxon>
        <taxon>Dikarya</taxon>
        <taxon>Ascomycota</taxon>
        <taxon>Pezizomycotina</taxon>
        <taxon>Dothideomycetes</taxon>
        <taxon>Dothideomycetidae</taxon>
        <taxon>Mycosphaerellales</taxon>
        <taxon>Mycosphaerellaceae</taxon>
        <taxon>Zasmidium</taxon>
    </lineage>
</organism>
<dbReference type="EMBL" id="JAXOVC010000008">
    <property type="protein sequence ID" value="KAK4498485.1"/>
    <property type="molecule type" value="Genomic_DNA"/>
</dbReference>
<keyword evidence="2" id="KW-1185">Reference proteome</keyword>
<reference evidence="1 2" key="1">
    <citation type="journal article" date="2023" name="G3 (Bethesda)">
        <title>A chromosome-level genome assembly of Zasmidium syzygii isolated from banana leaves.</title>
        <authorList>
            <person name="van Westerhoven A.C."/>
            <person name="Mehrabi R."/>
            <person name="Talebi R."/>
            <person name="Steentjes M.B.F."/>
            <person name="Corcolon B."/>
            <person name="Chong P.A."/>
            <person name="Kema G.H.J."/>
            <person name="Seidl M.F."/>
        </authorList>
    </citation>
    <scope>NUCLEOTIDE SEQUENCE [LARGE SCALE GENOMIC DNA]</scope>
    <source>
        <strain evidence="1 2">P124</strain>
    </source>
</reference>
<dbReference type="Proteomes" id="UP001305779">
    <property type="component" value="Unassembled WGS sequence"/>
</dbReference>
<comment type="caution">
    <text evidence="1">The sequence shown here is derived from an EMBL/GenBank/DDBJ whole genome shotgun (WGS) entry which is preliminary data.</text>
</comment>
<name>A0ABR0EAK3_ZASCE</name>
<sequence>MSYGNAIDTYFEYLLRLEIFHLERNEEGTKILEATSTDQSTGAEEQKSVFAADGLESAFCRTRDSIRINARRVSTDVVNGLRDARKSPLAPDSAQEPPILDEWLNPLGEHTLFAKNEWQGLSGWIDDRFHHLIAFLEKENSANPFDPLLDLSCLATPSGKSSVPFMQTWKYPTDKAAPKELRCSHTMDKKNPSTLTMCKQFNNDPDKVCVGFDQYAQSSQTQ</sequence>
<accession>A0ABR0EAK3</accession>
<proteinExistence type="predicted"/>